<evidence type="ECO:0000259" key="13">
    <source>
        <dbReference type="Pfam" id="PF17243"/>
    </source>
</evidence>
<feature type="domain" description="TamA POTRA" evidence="13">
    <location>
        <begin position="21"/>
        <end position="93"/>
    </location>
</feature>
<dbReference type="Proteomes" id="UP001629953">
    <property type="component" value="Unassembled WGS sequence"/>
</dbReference>
<evidence type="ECO:0000259" key="12">
    <source>
        <dbReference type="Pfam" id="PF07244"/>
    </source>
</evidence>
<keyword evidence="4" id="KW-1134">Transmembrane beta strand</keyword>
<dbReference type="Gene3D" id="2.40.160.50">
    <property type="entry name" value="membrane protein fhac: a member of the omp85/tpsb transporter family"/>
    <property type="match status" value="1"/>
</dbReference>
<protein>
    <recommendedName>
        <fullName evidence="3">Translocation and assembly module subunit TamA</fullName>
    </recommendedName>
    <alternativeName>
        <fullName evidence="9">Autotransporter assembly factor TamA</fullName>
    </alternativeName>
</protein>
<proteinExistence type="inferred from homology"/>
<dbReference type="Pfam" id="PF07244">
    <property type="entry name" value="POTRA"/>
    <property type="match status" value="1"/>
</dbReference>
<dbReference type="Pfam" id="PF17243">
    <property type="entry name" value="POTRA_TamA_1"/>
    <property type="match status" value="1"/>
</dbReference>
<evidence type="ECO:0000259" key="11">
    <source>
        <dbReference type="Pfam" id="PF01103"/>
    </source>
</evidence>
<sequence>MRRVALLVWLVSAPLWAGVRYNVDGGNKAQRTNVEAFLQSQTLSINDSLELIRRRSEEQANKALEALGYFTSENQVQVQRDDQDLSVRVHLNPGKAVVIHRLNWQVNGAIKSDSDFAALRTKYPLQIGGVFNSEDYEQLKSAIDNYASSHGYFDGHFIKSRVNVTLAKHQADIILQYDSGERYRFGRLDFVQANMAIPLVRDLAKFKSGQPYTAQKVADFSQSLNQTGYFRSVLVTPELEQRHNGQIDIKVSLERKPANIFGVGLGYSTDQGVKGKLKWNHPWVNRYGHQFNASIEASKLEQTIETEYRIPIGNPISDFVALQTGYNRQVDNDTDSRTHLITLLRQWDWSSIWTPQIFFKTLYEDYRQGSQNASTLLFMPGFSVSRLRSLGPQADPYWGDSQQLTAQVSSPLWFSDVALTKIKATTKWLRSYHRNRLIVRATGGVIIVNNIDDVPASMRFFAGGDQSIRGYGYKTISPKDSAGKLVGGKYLLTGSVEYDYQFAQKWRVALFYDTGTAANDFSQPLYAGTGVGIRWLTPIGPVRIDLAKPLVDGSDSWRIHFSLGPDL</sequence>
<comment type="similarity">
    <text evidence="2">Belongs to the TamA family.</text>
</comment>
<dbReference type="PANTHER" id="PTHR12815:SF47">
    <property type="entry name" value="TRANSLOCATION AND ASSEMBLY MODULE SUBUNIT TAMA"/>
    <property type="match status" value="1"/>
</dbReference>
<dbReference type="InterPro" id="IPR010827">
    <property type="entry name" value="BamA/TamA_POTRA"/>
</dbReference>
<comment type="subcellular location">
    <subcellularLocation>
        <location evidence="1">Cell outer membrane</location>
    </subcellularLocation>
</comment>
<dbReference type="InterPro" id="IPR039910">
    <property type="entry name" value="D15-like"/>
</dbReference>
<evidence type="ECO:0000256" key="5">
    <source>
        <dbReference type="ARBA" id="ARBA00022692"/>
    </source>
</evidence>
<evidence type="ECO:0000256" key="7">
    <source>
        <dbReference type="ARBA" id="ARBA00023136"/>
    </source>
</evidence>
<comment type="subunit">
    <text evidence="10">Interacts with TamB to form the translocation and assembly module (TAM).</text>
</comment>
<evidence type="ECO:0000256" key="10">
    <source>
        <dbReference type="ARBA" id="ARBA00093548"/>
    </source>
</evidence>
<keyword evidence="15" id="KW-1185">Reference proteome</keyword>
<dbReference type="PANTHER" id="PTHR12815">
    <property type="entry name" value="SORTING AND ASSEMBLY MACHINERY SAMM50 PROTEIN FAMILY MEMBER"/>
    <property type="match status" value="1"/>
</dbReference>
<evidence type="ECO:0000313" key="15">
    <source>
        <dbReference type="Proteomes" id="UP001629953"/>
    </source>
</evidence>
<comment type="caution">
    <text evidence="14">The sequence shown here is derived from an EMBL/GenBank/DDBJ whole genome shotgun (WGS) entry which is preliminary data.</text>
</comment>
<feature type="domain" description="POTRA" evidence="12">
    <location>
        <begin position="118"/>
        <end position="175"/>
    </location>
</feature>
<evidence type="ECO:0000313" key="14">
    <source>
        <dbReference type="EMBL" id="MFM2484262.1"/>
    </source>
</evidence>
<evidence type="ECO:0000256" key="3">
    <source>
        <dbReference type="ARBA" id="ARBA00015419"/>
    </source>
</evidence>
<evidence type="ECO:0000256" key="2">
    <source>
        <dbReference type="ARBA" id="ARBA00010248"/>
    </source>
</evidence>
<evidence type="ECO:0000256" key="1">
    <source>
        <dbReference type="ARBA" id="ARBA00004442"/>
    </source>
</evidence>
<evidence type="ECO:0000256" key="4">
    <source>
        <dbReference type="ARBA" id="ARBA00022452"/>
    </source>
</evidence>
<dbReference type="InterPro" id="IPR000184">
    <property type="entry name" value="Bac_surfAg_D15"/>
</dbReference>
<dbReference type="Pfam" id="PF01103">
    <property type="entry name" value="Omp85"/>
    <property type="match status" value="1"/>
</dbReference>
<keyword evidence="6" id="KW-0732">Signal</keyword>
<evidence type="ECO:0000256" key="9">
    <source>
        <dbReference type="ARBA" id="ARBA00033063"/>
    </source>
</evidence>
<accession>A0ABW9G3U3</accession>
<gene>
    <name evidence="14" type="ORF">ABUE30_04140</name>
</gene>
<dbReference type="EMBL" id="JBEQCT010000001">
    <property type="protein sequence ID" value="MFM2484262.1"/>
    <property type="molecule type" value="Genomic_DNA"/>
</dbReference>
<dbReference type="Gene3D" id="3.10.20.310">
    <property type="entry name" value="membrane protein fhac"/>
    <property type="match status" value="3"/>
</dbReference>
<keyword evidence="7" id="KW-0472">Membrane</keyword>
<evidence type="ECO:0000256" key="8">
    <source>
        <dbReference type="ARBA" id="ARBA00023237"/>
    </source>
</evidence>
<dbReference type="RefSeq" id="WP_408622397.1">
    <property type="nucleotide sequence ID" value="NZ_JBEQCT010000001.1"/>
</dbReference>
<keyword evidence="8" id="KW-0998">Cell outer membrane</keyword>
<feature type="domain" description="Bacterial surface antigen (D15)" evidence="11">
    <location>
        <begin position="258"/>
        <end position="564"/>
    </location>
</feature>
<reference evidence="14 15" key="1">
    <citation type="journal article" date="2013" name="Int. J. Syst. Evol. Microbiol.">
        <title>Celerinatantimonas yamalensis sp. nov., a cold-adapted diazotrophic bacterium from a cold permafrost brine.</title>
        <authorList>
            <person name="Shcherbakova V."/>
            <person name="Chuvilskaya N."/>
            <person name="Rivkina E."/>
            <person name="Demidov N."/>
            <person name="Uchaeva V."/>
            <person name="Suetin S."/>
            <person name="Suzina N."/>
            <person name="Gilichinsky D."/>
        </authorList>
    </citation>
    <scope>NUCLEOTIDE SEQUENCE [LARGE SCALE GENOMIC DNA]</scope>
    <source>
        <strain evidence="14 15">C7</strain>
    </source>
</reference>
<dbReference type="InterPro" id="IPR035243">
    <property type="entry name" value="TamA_POTRA_Dom_1"/>
</dbReference>
<organism evidence="14 15">
    <name type="scientific">Celerinatantimonas yamalensis</name>
    <dbReference type="NCBI Taxonomy" id="559956"/>
    <lineage>
        <taxon>Bacteria</taxon>
        <taxon>Pseudomonadati</taxon>
        <taxon>Pseudomonadota</taxon>
        <taxon>Gammaproteobacteria</taxon>
        <taxon>Celerinatantimonadaceae</taxon>
        <taxon>Celerinatantimonas</taxon>
    </lineage>
</organism>
<name>A0ABW9G3U3_9GAMM</name>
<evidence type="ECO:0000256" key="6">
    <source>
        <dbReference type="ARBA" id="ARBA00022729"/>
    </source>
</evidence>
<keyword evidence="5" id="KW-0812">Transmembrane</keyword>